<reference evidence="1 2" key="1">
    <citation type="journal article" date="2016" name="Nat. Commun.">
        <title>Thousands of microbial genomes shed light on interconnected biogeochemical processes in an aquifer system.</title>
        <authorList>
            <person name="Anantharaman K."/>
            <person name="Brown C.T."/>
            <person name="Hug L.A."/>
            <person name="Sharon I."/>
            <person name="Castelle C.J."/>
            <person name="Probst A.J."/>
            <person name="Thomas B.C."/>
            <person name="Singh A."/>
            <person name="Wilkins M.J."/>
            <person name="Karaoz U."/>
            <person name="Brodie E.L."/>
            <person name="Williams K.H."/>
            <person name="Hubbard S.S."/>
            <person name="Banfield J.F."/>
        </authorList>
    </citation>
    <scope>NUCLEOTIDE SEQUENCE [LARGE SCALE GENOMIC DNA]</scope>
</reference>
<dbReference type="EMBL" id="MFBT01000016">
    <property type="protein sequence ID" value="OGD99439.1"/>
    <property type="molecule type" value="Genomic_DNA"/>
</dbReference>
<dbReference type="Proteomes" id="UP000177039">
    <property type="component" value="Unassembled WGS sequence"/>
</dbReference>
<gene>
    <name evidence="1" type="ORF">A3B54_00905</name>
</gene>
<comment type="caution">
    <text evidence="1">The sequence shown here is derived from an EMBL/GenBank/DDBJ whole genome shotgun (WGS) entry which is preliminary data.</text>
</comment>
<dbReference type="AlphaFoldDB" id="A0A1F5H5U0"/>
<proteinExistence type="predicted"/>
<name>A0A1F5H5U0_9BACT</name>
<organism evidence="1 2">
    <name type="scientific">Candidatus Curtissbacteria bacterium RIFCSPLOWO2_01_FULL_42_50</name>
    <dbReference type="NCBI Taxonomy" id="1797730"/>
    <lineage>
        <taxon>Bacteria</taxon>
        <taxon>Candidatus Curtissiibacteriota</taxon>
    </lineage>
</organism>
<sequence>MAAVLAARLTGKKFFWIQGFTNPPAINFLSHLLMTQADRIIVNSRKEITKLITLGFDKAKIKYQR</sequence>
<accession>A0A1F5H5U0</accession>
<evidence type="ECO:0000313" key="2">
    <source>
        <dbReference type="Proteomes" id="UP000177039"/>
    </source>
</evidence>
<protein>
    <submittedName>
        <fullName evidence="1">Uncharacterized protein</fullName>
    </submittedName>
</protein>
<evidence type="ECO:0000313" key="1">
    <source>
        <dbReference type="EMBL" id="OGD99439.1"/>
    </source>
</evidence>